<dbReference type="GO" id="GO:0071973">
    <property type="term" value="P:bacterial-type flagellum-dependent cell motility"/>
    <property type="evidence" value="ECO:0007669"/>
    <property type="project" value="TreeGrafter"/>
</dbReference>
<evidence type="ECO:0000256" key="7">
    <source>
        <dbReference type="ARBA" id="ARBA00022795"/>
    </source>
</evidence>
<evidence type="ECO:0000313" key="13">
    <source>
        <dbReference type="EMBL" id="SEG58658.1"/>
    </source>
</evidence>
<dbReference type="PANTHER" id="PTHR33308:SF9">
    <property type="entry name" value="PEPTIDOGLYCAN HYDROLASE FLGJ"/>
    <property type="match status" value="1"/>
</dbReference>
<evidence type="ECO:0000256" key="2">
    <source>
        <dbReference type="ARBA" id="ARBA00004418"/>
    </source>
</evidence>
<evidence type="ECO:0000256" key="6">
    <source>
        <dbReference type="ARBA" id="ARBA00022764"/>
    </source>
</evidence>
<comment type="similarity">
    <text evidence="3">In the N-terminal section; belongs to the FlgJ family.</text>
</comment>
<keyword evidence="14" id="KW-1185">Reference proteome</keyword>
<dbReference type="OrthoDB" id="289937at2"/>
<name>A0A1H6BD11_9GAMM</name>
<keyword evidence="6" id="KW-0574">Periplasm</keyword>
<dbReference type="GO" id="GO:0042597">
    <property type="term" value="C:periplasmic space"/>
    <property type="evidence" value="ECO:0007669"/>
    <property type="project" value="UniProtKB-SubCell"/>
</dbReference>
<dbReference type="GO" id="GO:0044780">
    <property type="term" value="P:bacterial-type flagellum assembly"/>
    <property type="evidence" value="ECO:0007669"/>
    <property type="project" value="InterPro"/>
</dbReference>
<dbReference type="RefSeq" id="WP_104003685.1">
    <property type="nucleotide sequence ID" value="NZ_FNVQ01000002.1"/>
</dbReference>
<proteinExistence type="inferred from homology"/>
<evidence type="ECO:0000256" key="10">
    <source>
        <dbReference type="ARBA" id="ARBA00023316"/>
    </source>
</evidence>
<comment type="similarity">
    <text evidence="4">In the C-terminal section; belongs to the glycosyl hydrolase 73 family.</text>
</comment>
<keyword evidence="8" id="KW-0378">Hydrolase</keyword>
<dbReference type="GO" id="GO:0004040">
    <property type="term" value="F:amidase activity"/>
    <property type="evidence" value="ECO:0007669"/>
    <property type="project" value="InterPro"/>
</dbReference>
<evidence type="ECO:0000256" key="5">
    <source>
        <dbReference type="ARBA" id="ARBA00013433"/>
    </source>
</evidence>
<keyword evidence="13" id="KW-0282">Flagellum</keyword>
<evidence type="ECO:0000259" key="12">
    <source>
        <dbReference type="SMART" id="SM00047"/>
    </source>
</evidence>
<protein>
    <recommendedName>
        <fullName evidence="5">Peptidoglycan hydrolase FlgJ</fullName>
    </recommendedName>
    <alternativeName>
        <fullName evidence="11">Muramidase FlgJ</fullName>
    </alternativeName>
</protein>
<sequence>MDSKIPGRTDAALYSDFTALSKLKSEAGKDKNAALQQVAEQFEQVFMNMMLKTMREANQSFAEDNPFNSSEVEMYQGMLDQQLTMELSRGNGFGLADIIVRQLGGSDLNPETLRQALQMPGDDQQLDEAVRQGDSINEALLNLAARRVAGSSLDAVTQISQKLSAAEATAVDAETETSTTAAASTAKESVTFDSPEQFVQRLLPLAENAAKALGVDPRVLVAQAALETGWGRSVIRDAAGQSTNNLFNIKANGGWSGDRVAVQTLEYRNGLPQPERAEFRAYDSLEQSLDDYVQFIQNNPRYENALKQSGNPVAYLQELQRAGYATDPEYADKIERIFSGNTLAAITGQPQEG</sequence>
<dbReference type="EMBL" id="FNVQ01000002">
    <property type="protein sequence ID" value="SEG58658.1"/>
    <property type="molecule type" value="Genomic_DNA"/>
</dbReference>
<dbReference type="SMART" id="SM00047">
    <property type="entry name" value="LYZ2"/>
    <property type="match status" value="1"/>
</dbReference>
<dbReference type="Pfam" id="PF10135">
    <property type="entry name" value="Rod-binding"/>
    <property type="match status" value="1"/>
</dbReference>
<evidence type="ECO:0000256" key="9">
    <source>
        <dbReference type="ARBA" id="ARBA00023295"/>
    </source>
</evidence>
<evidence type="ECO:0000256" key="11">
    <source>
        <dbReference type="ARBA" id="ARBA00030835"/>
    </source>
</evidence>
<keyword evidence="7" id="KW-1005">Bacterial flagellum biogenesis</keyword>
<dbReference type="InterPro" id="IPR051056">
    <property type="entry name" value="Glycosyl_Hydrolase_73"/>
</dbReference>
<dbReference type="InterPro" id="IPR013377">
    <property type="entry name" value="FlgJ"/>
</dbReference>
<evidence type="ECO:0000256" key="4">
    <source>
        <dbReference type="ARBA" id="ARBA00007974"/>
    </source>
</evidence>
<organism evidence="13 14">
    <name type="scientific">Marinobacterium lutimaris</name>
    <dbReference type="NCBI Taxonomy" id="568106"/>
    <lineage>
        <taxon>Bacteria</taxon>
        <taxon>Pseudomonadati</taxon>
        <taxon>Pseudomonadota</taxon>
        <taxon>Gammaproteobacteria</taxon>
        <taxon>Oceanospirillales</taxon>
        <taxon>Oceanospirillaceae</taxon>
        <taxon>Marinobacterium</taxon>
    </lineage>
</organism>
<dbReference type="Proteomes" id="UP000236745">
    <property type="component" value="Unassembled WGS sequence"/>
</dbReference>
<dbReference type="GO" id="GO:0071555">
    <property type="term" value="P:cell wall organization"/>
    <property type="evidence" value="ECO:0007669"/>
    <property type="project" value="UniProtKB-KW"/>
</dbReference>
<evidence type="ECO:0000313" key="14">
    <source>
        <dbReference type="Proteomes" id="UP000236745"/>
    </source>
</evidence>
<dbReference type="NCBIfam" id="TIGR02541">
    <property type="entry name" value="flagell_FlgJ"/>
    <property type="match status" value="1"/>
</dbReference>
<evidence type="ECO:0000256" key="3">
    <source>
        <dbReference type="ARBA" id="ARBA00006880"/>
    </source>
</evidence>
<dbReference type="AlphaFoldDB" id="A0A1H6BD11"/>
<dbReference type="PANTHER" id="PTHR33308">
    <property type="entry name" value="PEPTIDOGLYCAN HYDROLASE FLGJ"/>
    <property type="match status" value="1"/>
</dbReference>
<keyword evidence="13" id="KW-0966">Cell projection</keyword>
<accession>A0A1H6BD11</accession>
<dbReference type="Gene3D" id="2.10.70.40">
    <property type="entry name" value="peptidoglycan hydrolase"/>
    <property type="match status" value="1"/>
</dbReference>
<dbReference type="InterPro" id="IPR019301">
    <property type="entry name" value="Flagellar_prot_FlgJ_N"/>
</dbReference>
<dbReference type="InterPro" id="IPR002901">
    <property type="entry name" value="MGlyc_endo_b_GlcNAc-like_dom"/>
</dbReference>
<dbReference type="Pfam" id="PF01832">
    <property type="entry name" value="Glucosaminidase"/>
    <property type="match status" value="1"/>
</dbReference>
<reference evidence="13 14" key="1">
    <citation type="submission" date="2016-10" db="EMBL/GenBank/DDBJ databases">
        <authorList>
            <person name="de Groot N.N."/>
        </authorList>
    </citation>
    <scope>NUCLEOTIDE SEQUENCE [LARGE SCALE GENOMIC DNA]</scope>
    <source>
        <strain evidence="13 14">DSM 22012</strain>
    </source>
</reference>
<keyword evidence="13" id="KW-0969">Cilium</keyword>
<feature type="domain" description="Mannosyl-glycoprotein endo-beta-N-acetylglucosamidase-like" evidence="12">
    <location>
        <begin position="183"/>
        <end position="347"/>
    </location>
</feature>
<comment type="subcellular location">
    <subcellularLocation>
        <location evidence="2">Periplasm</location>
    </subcellularLocation>
</comment>
<evidence type="ECO:0000256" key="8">
    <source>
        <dbReference type="ARBA" id="ARBA00022801"/>
    </source>
</evidence>
<gene>
    <name evidence="13" type="ORF">SAMN05444390_102575</name>
</gene>
<keyword evidence="9" id="KW-0326">Glycosidase</keyword>
<dbReference type="Gene3D" id="1.10.530.10">
    <property type="match status" value="1"/>
</dbReference>
<keyword evidence="10" id="KW-0961">Cell wall biogenesis/degradation</keyword>
<dbReference type="GO" id="GO:0016798">
    <property type="term" value="F:hydrolase activity, acting on glycosyl bonds"/>
    <property type="evidence" value="ECO:0007669"/>
    <property type="project" value="UniProtKB-KW"/>
</dbReference>
<comment type="function">
    <text evidence="1">Flagellum-specific muramidase which hydrolyzes the peptidoglycan layer to assemble the rod structure in the periplasmic space.</text>
</comment>
<evidence type="ECO:0000256" key="1">
    <source>
        <dbReference type="ARBA" id="ARBA00002954"/>
    </source>
</evidence>